<dbReference type="EMBL" id="QUQO01000001">
    <property type="protein sequence ID" value="RFB04522.1"/>
    <property type="molecule type" value="Genomic_DNA"/>
</dbReference>
<evidence type="ECO:0000259" key="1">
    <source>
        <dbReference type="Pfam" id="PF20409"/>
    </source>
</evidence>
<proteinExistence type="predicted"/>
<sequence length="125" mass="13931">MFPDQLTSVAGKLVEYCKTGQEQKGLDELYDPNAVSVEAADMGGMGRETKGIDGIKGKHEWWYGAHDIHSSTAEGPFFYGEDQFGVIFGMDVTNKESGERMQARELGIYTVENGKIVKEEFFYGM</sequence>
<name>A0A371RGG7_9PROT</name>
<dbReference type="InParanoid" id="A0A371RGG7"/>
<dbReference type="AlphaFoldDB" id="A0A371RGG7"/>
<dbReference type="RefSeq" id="WP_116391154.1">
    <property type="nucleotide sequence ID" value="NZ_CAXQPM010000031.1"/>
</dbReference>
<dbReference type="Pfam" id="PF20409">
    <property type="entry name" value="SnoaL_5"/>
    <property type="match status" value="1"/>
</dbReference>
<dbReference type="InterPro" id="IPR046860">
    <property type="entry name" value="SnoaL_5"/>
</dbReference>
<dbReference type="OrthoDB" id="336094at2"/>
<dbReference type="Proteomes" id="UP000264589">
    <property type="component" value="Unassembled WGS sequence"/>
</dbReference>
<feature type="domain" description="SnoaL-like" evidence="1">
    <location>
        <begin position="9"/>
        <end position="123"/>
    </location>
</feature>
<gene>
    <name evidence="2" type="ORF">DX908_04030</name>
</gene>
<dbReference type="Gene3D" id="3.10.450.50">
    <property type="match status" value="1"/>
</dbReference>
<evidence type="ECO:0000313" key="2">
    <source>
        <dbReference type="EMBL" id="RFB04522.1"/>
    </source>
</evidence>
<accession>A0A371RGG7</accession>
<dbReference type="InterPro" id="IPR032710">
    <property type="entry name" value="NTF2-like_dom_sf"/>
</dbReference>
<reference evidence="2 3" key="1">
    <citation type="submission" date="2018-08" db="EMBL/GenBank/DDBJ databases">
        <title>Parvularcula sp. SM1705, isolated from surface water of the South Sea China.</title>
        <authorList>
            <person name="Sun L."/>
        </authorList>
    </citation>
    <scope>NUCLEOTIDE SEQUENCE [LARGE SCALE GENOMIC DNA]</scope>
    <source>
        <strain evidence="2 3">SM1705</strain>
    </source>
</reference>
<keyword evidence="3" id="KW-1185">Reference proteome</keyword>
<evidence type="ECO:0000313" key="3">
    <source>
        <dbReference type="Proteomes" id="UP000264589"/>
    </source>
</evidence>
<comment type="caution">
    <text evidence="2">The sequence shown here is derived from an EMBL/GenBank/DDBJ whole genome shotgun (WGS) entry which is preliminary data.</text>
</comment>
<organism evidence="2 3">
    <name type="scientific">Parvularcula marina</name>
    <dbReference type="NCBI Taxonomy" id="2292771"/>
    <lineage>
        <taxon>Bacteria</taxon>
        <taxon>Pseudomonadati</taxon>
        <taxon>Pseudomonadota</taxon>
        <taxon>Alphaproteobacteria</taxon>
        <taxon>Parvularculales</taxon>
        <taxon>Parvularculaceae</taxon>
        <taxon>Parvularcula</taxon>
    </lineage>
</organism>
<dbReference type="SUPFAM" id="SSF54427">
    <property type="entry name" value="NTF2-like"/>
    <property type="match status" value="1"/>
</dbReference>
<protein>
    <submittedName>
        <fullName evidence="2">Nuclear transport factor 2 family protein</fullName>
    </submittedName>
</protein>